<evidence type="ECO:0000256" key="3">
    <source>
        <dbReference type="ARBA" id="ARBA00022801"/>
    </source>
</evidence>
<keyword evidence="1" id="KW-0540">Nuclease</keyword>
<dbReference type="GO" id="GO:0016787">
    <property type="term" value="F:hydrolase activity"/>
    <property type="evidence" value="ECO:0007669"/>
    <property type="project" value="UniProtKB-KW"/>
</dbReference>
<dbReference type="Proteomes" id="UP000239322">
    <property type="component" value="Unassembled WGS sequence"/>
</dbReference>
<dbReference type="Gene3D" id="3.40.50.1010">
    <property type="entry name" value="5'-nuclease"/>
    <property type="match status" value="1"/>
</dbReference>
<dbReference type="InterPro" id="IPR029060">
    <property type="entry name" value="PIN-like_dom_sf"/>
</dbReference>
<feature type="domain" description="PIN" evidence="5">
    <location>
        <begin position="3"/>
        <end position="128"/>
    </location>
</feature>
<dbReference type="OrthoDB" id="5184258at2"/>
<dbReference type="RefSeq" id="WP_105867732.1">
    <property type="nucleotide sequence ID" value="NZ_PVLV01000074.1"/>
</dbReference>
<dbReference type="InterPro" id="IPR002716">
    <property type="entry name" value="PIN_dom"/>
</dbReference>
<keyword evidence="7" id="KW-1185">Reference proteome</keyword>
<comment type="caution">
    <text evidence="6">The sequence shown here is derived from an EMBL/GenBank/DDBJ whole genome shotgun (WGS) entry which is preliminary data.</text>
</comment>
<evidence type="ECO:0000256" key="1">
    <source>
        <dbReference type="ARBA" id="ARBA00022722"/>
    </source>
</evidence>
<dbReference type="GO" id="GO:0004518">
    <property type="term" value="F:nuclease activity"/>
    <property type="evidence" value="ECO:0007669"/>
    <property type="project" value="UniProtKB-KW"/>
</dbReference>
<dbReference type="EMBL" id="PVLV01000074">
    <property type="protein sequence ID" value="PRH80196.1"/>
    <property type="molecule type" value="Genomic_DNA"/>
</dbReference>
<keyword evidence="4" id="KW-0460">Magnesium</keyword>
<keyword evidence="3" id="KW-0378">Hydrolase</keyword>
<dbReference type="GO" id="GO:0046872">
    <property type="term" value="F:metal ion binding"/>
    <property type="evidence" value="ECO:0007669"/>
    <property type="project" value="UniProtKB-KW"/>
</dbReference>
<proteinExistence type="predicted"/>
<gene>
    <name evidence="6" type="ORF">C6N75_05670</name>
</gene>
<name>A0A2S9Q0K8_9ACTN</name>
<organism evidence="6 7">
    <name type="scientific">Streptomyces solincola</name>
    <dbReference type="NCBI Taxonomy" id="2100817"/>
    <lineage>
        <taxon>Bacteria</taxon>
        <taxon>Bacillati</taxon>
        <taxon>Actinomycetota</taxon>
        <taxon>Actinomycetes</taxon>
        <taxon>Kitasatosporales</taxon>
        <taxon>Streptomycetaceae</taxon>
        <taxon>Streptomyces</taxon>
    </lineage>
</organism>
<evidence type="ECO:0000313" key="7">
    <source>
        <dbReference type="Proteomes" id="UP000239322"/>
    </source>
</evidence>
<protein>
    <submittedName>
        <fullName evidence="6">VapC toxin family PIN domain ribonuclease</fullName>
    </submittedName>
</protein>
<keyword evidence="2" id="KW-0479">Metal-binding</keyword>
<evidence type="ECO:0000313" key="6">
    <source>
        <dbReference type="EMBL" id="PRH80196.1"/>
    </source>
</evidence>
<reference evidence="6 7" key="1">
    <citation type="submission" date="2018-03" db="EMBL/GenBank/DDBJ databases">
        <title>Novel Streptomyces sp. from soil.</title>
        <authorList>
            <person name="Tan G.Y.A."/>
            <person name="Lee Z.Y."/>
        </authorList>
    </citation>
    <scope>NUCLEOTIDE SEQUENCE [LARGE SCALE GENOMIC DNA]</scope>
    <source>
        <strain evidence="6 7">ST5x</strain>
    </source>
</reference>
<sequence length="144" mass="15700">MIVVADTSGLLALFNSRDPACVPARKAADQAALLVASPLALTEIHHVATARAGRAAADAILRKLSQRTRSLRLVLAETTGELLDAALDVRARYRDLDLDLVDAVNVCLAAHYGTDAVLTRDVRDFRAVRPLDRHPRFRLLPDDL</sequence>
<dbReference type="SUPFAM" id="SSF88723">
    <property type="entry name" value="PIN domain-like"/>
    <property type="match status" value="1"/>
</dbReference>
<dbReference type="AlphaFoldDB" id="A0A2S9Q0K8"/>
<evidence type="ECO:0000256" key="2">
    <source>
        <dbReference type="ARBA" id="ARBA00022723"/>
    </source>
</evidence>
<accession>A0A2S9Q0K8</accession>
<evidence type="ECO:0000259" key="5">
    <source>
        <dbReference type="Pfam" id="PF01850"/>
    </source>
</evidence>
<dbReference type="Pfam" id="PF01850">
    <property type="entry name" value="PIN"/>
    <property type="match status" value="1"/>
</dbReference>
<evidence type="ECO:0000256" key="4">
    <source>
        <dbReference type="ARBA" id="ARBA00022842"/>
    </source>
</evidence>